<dbReference type="Proteomes" id="UP001500945">
    <property type="component" value="Unassembled WGS sequence"/>
</dbReference>
<accession>A0ABP8KFK4</accession>
<dbReference type="InterPro" id="IPR032466">
    <property type="entry name" value="Metal_Hydrolase"/>
</dbReference>
<dbReference type="Gene3D" id="2.30.40.10">
    <property type="entry name" value="Urease, subunit C, domain 1"/>
    <property type="match status" value="1"/>
</dbReference>
<dbReference type="Gene3D" id="3.10.310.70">
    <property type="match status" value="1"/>
</dbReference>
<dbReference type="InterPro" id="IPR013108">
    <property type="entry name" value="Amidohydro_3"/>
</dbReference>
<dbReference type="PANTHER" id="PTHR22642">
    <property type="entry name" value="IMIDAZOLONEPROPIONASE"/>
    <property type="match status" value="1"/>
</dbReference>
<dbReference type="InterPro" id="IPR011059">
    <property type="entry name" value="Metal-dep_hydrolase_composite"/>
</dbReference>
<dbReference type="RefSeq" id="WP_345205004.1">
    <property type="nucleotide sequence ID" value="NZ_BAABGM010000012.1"/>
</dbReference>
<dbReference type="SUPFAM" id="SSF51338">
    <property type="entry name" value="Composite domain of metallo-dependent hydrolases"/>
    <property type="match status" value="1"/>
</dbReference>
<dbReference type="PANTHER" id="PTHR22642:SF2">
    <property type="entry name" value="PROTEIN LONG AFTER FAR-RED 3"/>
    <property type="match status" value="1"/>
</dbReference>
<dbReference type="Pfam" id="PF07969">
    <property type="entry name" value="Amidohydro_3"/>
    <property type="match status" value="1"/>
</dbReference>
<organism evidence="2 3">
    <name type="scientific">Fodinibacter luteus</name>
    <dbReference type="NCBI Taxonomy" id="552064"/>
    <lineage>
        <taxon>Bacteria</taxon>
        <taxon>Bacillati</taxon>
        <taxon>Actinomycetota</taxon>
        <taxon>Actinomycetes</taxon>
        <taxon>Micrococcales</taxon>
        <taxon>Intrasporangiaceae</taxon>
        <taxon>Fodinibacter (ex Wang et al. 2009)</taxon>
    </lineage>
</organism>
<comment type="caution">
    <text evidence="2">The sequence shown here is derived from an EMBL/GenBank/DDBJ whole genome shotgun (WGS) entry which is preliminary data.</text>
</comment>
<reference evidence="3" key="1">
    <citation type="journal article" date="2019" name="Int. J. Syst. Evol. Microbiol.">
        <title>The Global Catalogue of Microorganisms (GCM) 10K type strain sequencing project: providing services to taxonomists for standard genome sequencing and annotation.</title>
        <authorList>
            <consortium name="The Broad Institute Genomics Platform"/>
            <consortium name="The Broad Institute Genome Sequencing Center for Infectious Disease"/>
            <person name="Wu L."/>
            <person name="Ma J."/>
        </authorList>
    </citation>
    <scope>NUCLEOTIDE SEQUENCE [LARGE SCALE GENOMIC DNA]</scope>
    <source>
        <strain evidence="3">JCM 17809</strain>
    </source>
</reference>
<gene>
    <name evidence="2" type="ORF">GCM10023168_18790</name>
</gene>
<feature type="domain" description="Amidohydrolase 3" evidence="1">
    <location>
        <begin position="49"/>
        <end position="512"/>
    </location>
</feature>
<dbReference type="EMBL" id="BAABGM010000012">
    <property type="protein sequence ID" value="GAA4405277.1"/>
    <property type="molecule type" value="Genomic_DNA"/>
</dbReference>
<keyword evidence="3" id="KW-1185">Reference proteome</keyword>
<name>A0ABP8KFK4_9MICO</name>
<protein>
    <submittedName>
        <fullName evidence="2">Amidohydrolase</fullName>
    </submittedName>
</protein>
<dbReference type="SUPFAM" id="SSF51556">
    <property type="entry name" value="Metallo-dependent hydrolases"/>
    <property type="match status" value="1"/>
</dbReference>
<evidence type="ECO:0000259" key="1">
    <source>
        <dbReference type="Pfam" id="PF07969"/>
    </source>
</evidence>
<evidence type="ECO:0000313" key="3">
    <source>
        <dbReference type="Proteomes" id="UP001500945"/>
    </source>
</evidence>
<proteinExistence type="predicted"/>
<sequence length="522" mass="53640">MPTTLYHRARVRAPDHAGATALVVGSDGALAWLGDEAEARAHRDAVDAVVDLEGGLVLPAFVDAHVHLSHTGMGLRGVHLTGTASVAAALRAIEDAVRRVRGRPVFALNWQEQSWAEGRAMTAAELDRASHGGVVYASRVDGHSAVVSSALAMLSGADRLPGWRGDGFVVRDAKNAARAAFDAARSAAQRREDVEAALRVAAARGVALLHECGGPLLTSAADFADVLDLGRRPDLPGTVGYWAEAVTEPEQARALLALHGAAGLGGDLNIDGSIGSHTALLRRGYADDPGCTGTAYRSAAEVRDHVAACALAGVQSGFHVIGDAGMDTVLEGCEAAAALVGLDVVRASRPRLEHAEMVDATGVRRMARLGMVASVQPAFDAWWGGPDGMYAARLGADRVPGTNPFAALRTAGVHLALGSDSPVTPVDPWAAVRAAVLHHDVPQRLAVADAVDAHTAGGWAAARADGGGVLRVGAPATLAAWDVPDAGPDGLPLLEAGAPLPSCRLTLRDGVPLHGTPSAERG</sequence>
<dbReference type="Gene3D" id="3.20.20.140">
    <property type="entry name" value="Metal-dependent hydrolases"/>
    <property type="match status" value="1"/>
</dbReference>
<evidence type="ECO:0000313" key="2">
    <source>
        <dbReference type="EMBL" id="GAA4405277.1"/>
    </source>
</evidence>